<evidence type="ECO:0000256" key="5">
    <source>
        <dbReference type="ARBA" id="ARBA00023136"/>
    </source>
</evidence>
<evidence type="ECO:0000256" key="4">
    <source>
        <dbReference type="ARBA" id="ARBA00022989"/>
    </source>
</evidence>
<feature type="transmembrane region" description="Helical" evidence="6">
    <location>
        <begin position="110"/>
        <end position="135"/>
    </location>
</feature>
<sequence>MIRCFRRMGAEAKLAIGKIVRDRYKKLGRISMAETQVLVVFIFLVILWLFRAPPNIDGWGIGFKKDEKGKSYVSDSTACILLSVVLFLLPAEKPNIFCWFKGGRPSYNPILKWAVVANKLPWGVIVLLGGGFAIAKGSDQSGLSEWLGNELTFFQKYDPWVMNLIISLIVAGATEVTSNTATAQLLLPVLRNMSISIGIHPLYLMISATIACSFAFMLPVATPPNAIALAGLPMNIIAIMCLTFAINAWGKPMFDLDTFPSFIDTDTRTTILSSPVWNTTMSALTTVSP</sequence>
<dbReference type="PANTHER" id="PTHR10283:SF82">
    <property type="entry name" value="SOLUTE CARRIER FAMILY 13 MEMBER 2"/>
    <property type="match status" value="1"/>
</dbReference>
<dbReference type="InterPro" id="IPR001898">
    <property type="entry name" value="SLC13A/DASS"/>
</dbReference>
<dbReference type="EMBL" id="CP111015">
    <property type="protein sequence ID" value="WAR02986.1"/>
    <property type="molecule type" value="Genomic_DNA"/>
</dbReference>
<gene>
    <name evidence="7" type="ORF">MAR_009544</name>
</gene>
<evidence type="ECO:0000256" key="6">
    <source>
        <dbReference type="SAM" id="Phobius"/>
    </source>
</evidence>
<keyword evidence="8" id="KW-1185">Reference proteome</keyword>
<reference evidence="7" key="1">
    <citation type="submission" date="2022-11" db="EMBL/GenBank/DDBJ databases">
        <title>Centuries of genome instability and evolution in soft-shell clam transmissible cancer (bioRxiv).</title>
        <authorList>
            <person name="Hart S.F.M."/>
            <person name="Yonemitsu M.A."/>
            <person name="Giersch R.M."/>
            <person name="Beal B.F."/>
            <person name="Arriagada G."/>
            <person name="Davis B.W."/>
            <person name="Ostrander E.A."/>
            <person name="Goff S.P."/>
            <person name="Metzger M.J."/>
        </authorList>
    </citation>
    <scope>NUCLEOTIDE SEQUENCE</scope>
    <source>
        <strain evidence="7">MELC-2E11</strain>
        <tissue evidence="7">Siphon/mantle</tissue>
    </source>
</reference>
<evidence type="ECO:0000313" key="8">
    <source>
        <dbReference type="Proteomes" id="UP001164746"/>
    </source>
</evidence>
<keyword evidence="3 6" id="KW-0812">Transmembrane</keyword>
<evidence type="ECO:0000256" key="2">
    <source>
        <dbReference type="ARBA" id="ARBA00006772"/>
    </source>
</evidence>
<dbReference type="PANTHER" id="PTHR10283">
    <property type="entry name" value="SOLUTE CARRIER FAMILY 13 MEMBER"/>
    <property type="match status" value="1"/>
</dbReference>
<proteinExistence type="inferred from homology"/>
<protein>
    <submittedName>
        <fullName evidence="7">S13A2-like protein</fullName>
    </submittedName>
</protein>
<evidence type="ECO:0000256" key="3">
    <source>
        <dbReference type="ARBA" id="ARBA00022692"/>
    </source>
</evidence>
<feature type="transmembrane region" description="Helical" evidence="6">
    <location>
        <begin position="30"/>
        <end position="51"/>
    </location>
</feature>
<comment type="similarity">
    <text evidence="2">Belongs to the SLC13A/DASS transporter (TC 2.A.47) family. NADC subfamily.</text>
</comment>
<accession>A0ABY7E390</accession>
<organism evidence="7 8">
    <name type="scientific">Mya arenaria</name>
    <name type="common">Soft-shell clam</name>
    <dbReference type="NCBI Taxonomy" id="6604"/>
    <lineage>
        <taxon>Eukaryota</taxon>
        <taxon>Metazoa</taxon>
        <taxon>Spiralia</taxon>
        <taxon>Lophotrochozoa</taxon>
        <taxon>Mollusca</taxon>
        <taxon>Bivalvia</taxon>
        <taxon>Autobranchia</taxon>
        <taxon>Heteroconchia</taxon>
        <taxon>Euheterodonta</taxon>
        <taxon>Imparidentia</taxon>
        <taxon>Neoheterodontei</taxon>
        <taxon>Myida</taxon>
        <taxon>Myoidea</taxon>
        <taxon>Myidae</taxon>
        <taxon>Mya</taxon>
    </lineage>
</organism>
<feature type="transmembrane region" description="Helical" evidence="6">
    <location>
        <begin position="71"/>
        <end position="89"/>
    </location>
</feature>
<evidence type="ECO:0000313" key="7">
    <source>
        <dbReference type="EMBL" id="WAR02986.1"/>
    </source>
</evidence>
<keyword evidence="4 6" id="KW-1133">Transmembrane helix</keyword>
<name>A0ABY7E390_MYAAR</name>
<feature type="transmembrane region" description="Helical" evidence="6">
    <location>
        <begin position="202"/>
        <end position="221"/>
    </location>
</feature>
<comment type="subcellular location">
    <subcellularLocation>
        <location evidence="1">Membrane</location>
        <topology evidence="1">Multi-pass membrane protein</topology>
    </subcellularLocation>
</comment>
<feature type="transmembrane region" description="Helical" evidence="6">
    <location>
        <begin position="160"/>
        <end position="190"/>
    </location>
</feature>
<dbReference type="Proteomes" id="UP001164746">
    <property type="component" value="Chromosome 4"/>
</dbReference>
<keyword evidence="5 6" id="KW-0472">Membrane</keyword>
<feature type="transmembrane region" description="Helical" evidence="6">
    <location>
        <begin position="227"/>
        <end position="249"/>
    </location>
</feature>
<dbReference type="Pfam" id="PF00939">
    <property type="entry name" value="Na_sulph_symp"/>
    <property type="match status" value="1"/>
</dbReference>
<evidence type="ECO:0000256" key="1">
    <source>
        <dbReference type="ARBA" id="ARBA00004141"/>
    </source>
</evidence>